<organism evidence="9 10">
    <name type="scientific">Dokdonia donghaensis DSW-1</name>
    <dbReference type="NCBI Taxonomy" id="1300343"/>
    <lineage>
        <taxon>Bacteria</taxon>
        <taxon>Pseudomonadati</taxon>
        <taxon>Bacteroidota</taxon>
        <taxon>Flavobacteriia</taxon>
        <taxon>Flavobacteriales</taxon>
        <taxon>Flavobacteriaceae</taxon>
        <taxon>Dokdonia</taxon>
    </lineage>
</organism>
<dbReference type="AlphaFoldDB" id="A0A0A2GSU1"/>
<dbReference type="PANTHER" id="PTHR23517">
    <property type="entry name" value="RESISTANCE PROTEIN MDTM, PUTATIVE-RELATED-RELATED"/>
    <property type="match status" value="1"/>
</dbReference>
<dbReference type="RefSeq" id="WP_035324638.1">
    <property type="nucleotide sequence ID" value="NZ_CP015125.1"/>
</dbReference>
<dbReference type="GO" id="GO:0005886">
    <property type="term" value="C:plasma membrane"/>
    <property type="evidence" value="ECO:0007669"/>
    <property type="project" value="UniProtKB-SubCell"/>
</dbReference>
<evidence type="ECO:0000256" key="2">
    <source>
        <dbReference type="ARBA" id="ARBA00022448"/>
    </source>
</evidence>
<feature type="transmembrane region" description="Helical" evidence="7">
    <location>
        <begin position="256"/>
        <end position="275"/>
    </location>
</feature>
<dbReference type="Proteomes" id="UP000030140">
    <property type="component" value="Unassembled WGS sequence"/>
</dbReference>
<keyword evidence="4 7" id="KW-0812">Transmembrane</keyword>
<sequence length="402" mass="44966">MKTLLRNYLKTFDGLSREIWWLSLITLINRSGAMVIPFLSIYLNKSLHFSLQDVAWIMTSYGLGSFAGAWIGGKLSDIIGYYKVILLSLLLTGINFLWVMHVESFWMMCISFFVLIAVADMGRPAFFVALSAYSKPENKTRSLTLIRLAINLGFSVGPAIGGFLVALSGYQTLFYVDGITCLLAGVLMMQVLNPKKTKELDKEVVVQNPVKPLKDTPYVLFLIALALFGIIFVQYFSTVPLYYKDAYKLDEDAIGLILALNGALIVVFEMPLIAWMEKKALTNVQSTIVGLLMTGASFLLLLWETWVGVVVIGMVIATFGEMISFPFSNKFALDRSKLGRQGAYMGVYSMSFSVAHIFGHNSGMQITAYYGFQTTWLFLIGLTLIAWLLLYIVKRMLAKETL</sequence>
<feature type="transmembrane region" description="Helical" evidence="7">
    <location>
        <begin position="309"/>
        <end position="329"/>
    </location>
</feature>
<evidence type="ECO:0000259" key="8">
    <source>
        <dbReference type="PROSITE" id="PS50850"/>
    </source>
</evidence>
<dbReference type="Pfam" id="PF07690">
    <property type="entry name" value="MFS_1"/>
    <property type="match status" value="1"/>
</dbReference>
<evidence type="ECO:0000313" key="9">
    <source>
        <dbReference type="EMBL" id="KGO05588.1"/>
    </source>
</evidence>
<dbReference type="InterPro" id="IPR020846">
    <property type="entry name" value="MFS_dom"/>
</dbReference>
<keyword evidence="6 7" id="KW-0472">Membrane</keyword>
<dbReference type="SUPFAM" id="SSF103473">
    <property type="entry name" value="MFS general substrate transporter"/>
    <property type="match status" value="1"/>
</dbReference>
<feature type="transmembrane region" description="Helical" evidence="7">
    <location>
        <begin position="145"/>
        <end position="167"/>
    </location>
</feature>
<keyword evidence="3" id="KW-1003">Cell membrane</keyword>
<feature type="transmembrane region" description="Helical" evidence="7">
    <location>
        <begin position="20"/>
        <end position="42"/>
    </location>
</feature>
<keyword evidence="5 7" id="KW-1133">Transmembrane helix</keyword>
<dbReference type="CDD" id="cd17329">
    <property type="entry name" value="MFS_MdtH_MDR_like"/>
    <property type="match status" value="1"/>
</dbReference>
<feature type="domain" description="Major facilitator superfamily (MFS) profile" evidence="8">
    <location>
        <begin position="18"/>
        <end position="398"/>
    </location>
</feature>
<dbReference type="EMBL" id="JSAQ01000001">
    <property type="protein sequence ID" value="KGO05588.1"/>
    <property type="molecule type" value="Genomic_DNA"/>
</dbReference>
<feature type="transmembrane region" description="Helical" evidence="7">
    <location>
        <begin position="370"/>
        <end position="393"/>
    </location>
</feature>
<gene>
    <name evidence="9" type="ORF">NV36_01145</name>
</gene>
<dbReference type="PROSITE" id="PS50850">
    <property type="entry name" value="MFS"/>
    <property type="match status" value="1"/>
</dbReference>
<feature type="transmembrane region" description="Helical" evidence="7">
    <location>
        <begin position="105"/>
        <end position="133"/>
    </location>
</feature>
<dbReference type="InterPro" id="IPR050171">
    <property type="entry name" value="MFS_Transporters"/>
</dbReference>
<evidence type="ECO:0000256" key="4">
    <source>
        <dbReference type="ARBA" id="ARBA00022692"/>
    </source>
</evidence>
<reference evidence="9 10" key="1">
    <citation type="submission" date="2014-10" db="EMBL/GenBank/DDBJ databases">
        <title>Draft genome sequence of the proteorhodopsin-containing marine bacterium Dokdonia donghaensis.</title>
        <authorList>
            <person name="Gomez-Consarnau L."/>
            <person name="Gonzalez J.M."/>
            <person name="Riedel T."/>
            <person name="Jaenicke S."/>
            <person name="Wagner-Doebler I."/>
            <person name="Fuhrman J.A."/>
        </authorList>
    </citation>
    <scope>NUCLEOTIDE SEQUENCE [LARGE SCALE GENOMIC DNA]</scope>
    <source>
        <strain evidence="9 10">DSW-1</strain>
    </source>
</reference>
<comment type="caution">
    <text evidence="9">The sequence shown here is derived from an EMBL/GenBank/DDBJ whole genome shotgun (WGS) entry which is preliminary data.</text>
</comment>
<dbReference type="InterPro" id="IPR011701">
    <property type="entry name" value="MFS"/>
</dbReference>
<feature type="transmembrane region" description="Helical" evidence="7">
    <location>
        <begin position="341"/>
        <end position="358"/>
    </location>
</feature>
<evidence type="ECO:0000256" key="7">
    <source>
        <dbReference type="SAM" id="Phobius"/>
    </source>
</evidence>
<feature type="transmembrane region" description="Helical" evidence="7">
    <location>
        <begin position="287"/>
        <end position="303"/>
    </location>
</feature>
<keyword evidence="2" id="KW-0813">Transport</keyword>
<proteinExistence type="predicted"/>
<evidence type="ECO:0000256" key="1">
    <source>
        <dbReference type="ARBA" id="ARBA00004651"/>
    </source>
</evidence>
<dbReference type="Gene3D" id="1.20.1250.20">
    <property type="entry name" value="MFS general substrate transporter like domains"/>
    <property type="match status" value="1"/>
</dbReference>
<dbReference type="PATRIC" id="fig|1300343.5.peg.2330"/>
<evidence type="ECO:0000256" key="5">
    <source>
        <dbReference type="ARBA" id="ARBA00022989"/>
    </source>
</evidence>
<feature type="transmembrane region" description="Helical" evidence="7">
    <location>
        <begin position="80"/>
        <end position="99"/>
    </location>
</feature>
<feature type="transmembrane region" description="Helical" evidence="7">
    <location>
        <begin position="218"/>
        <end position="236"/>
    </location>
</feature>
<comment type="subcellular location">
    <subcellularLocation>
        <location evidence="1">Cell membrane</location>
        <topology evidence="1">Multi-pass membrane protein</topology>
    </subcellularLocation>
</comment>
<evidence type="ECO:0000256" key="3">
    <source>
        <dbReference type="ARBA" id="ARBA00022475"/>
    </source>
</evidence>
<name>A0A0A2GSU1_9FLAO</name>
<dbReference type="PANTHER" id="PTHR23517:SF2">
    <property type="entry name" value="MULTIDRUG RESISTANCE PROTEIN MDTH"/>
    <property type="match status" value="1"/>
</dbReference>
<dbReference type="OrthoDB" id="5379144at2"/>
<keyword evidence="10" id="KW-1185">Reference proteome</keyword>
<dbReference type="InterPro" id="IPR036259">
    <property type="entry name" value="MFS_trans_sf"/>
</dbReference>
<dbReference type="KEGG" id="ddo:I597_2310"/>
<feature type="transmembrane region" description="Helical" evidence="7">
    <location>
        <begin position="173"/>
        <end position="192"/>
    </location>
</feature>
<evidence type="ECO:0000313" key="10">
    <source>
        <dbReference type="Proteomes" id="UP000030140"/>
    </source>
</evidence>
<dbReference type="GO" id="GO:0022857">
    <property type="term" value="F:transmembrane transporter activity"/>
    <property type="evidence" value="ECO:0007669"/>
    <property type="project" value="InterPro"/>
</dbReference>
<accession>A0A0A2GSU1</accession>
<feature type="transmembrane region" description="Helical" evidence="7">
    <location>
        <begin position="54"/>
        <end position="73"/>
    </location>
</feature>
<protein>
    <submittedName>
        <fullName evidence="9">Major facilitator transporter</fullName>
    </submittedName>
</protein>
<evidence type="ECO:0000256" key="6">
    <source>
        <dbReference type="ARBA" id="ARBA00023136"/>
    </source>
</evidence>